<evidence type="ECO:0000313" key="1">
    <source>
        <dbReference type="EMBL" id="GBB99458.1"/>
    </source>
</evidence>
<reference evidence="1 2" key="1">
    <citation type="submission" date="2017-11" db="EMBL/GenBank/DDBJ databases">
        <title>The genome of Rhizophagus clarus HR1 reveals common genetic basis of auxotrophy among arbuscular mycorrhizal fungi.</title>
        <authorList>
            <person name="Kobayashi Y."/>
        </authorList>
    </citation>
    <scope>NUCLEOTIDE SEQUENCE [LARGE SCALE GENOMIC DNA]</scope>
    <source>
        <strain evidence="1 2">HR1</strain>
    </source>
</reference>
<protein>
    <submittedName>
        <fullName evidence="1">Uncharacterized protein</fullName>
    </submittedName>
</protein>
<organism evidence="1 2">
    <name type="scientific">Rhizophagus clarus</name>
    <dbReference type="NCBI Taxonomy" id="94130"/>
    <lineage>
        <taxon>Eukaryota</taxon>
        <taxon>Fungi</taxon>
        <taxon>Fungi incertae sedis</taxon>
        <taxon>Mucoromycota</taxon>
        <taxon>Glomeromycotina</taxon>
        <taxon>Glomeromycetes</taxon>
        <taxon>Glomerales</taxon>
        <taxon>Glomeraceae</taxon>
        <taxon>Rhizophagus</taxon>
    </lineage>
</organism>
<accession>A0A2Z6S5T2</accession>
<proteinExistence type="predicted"/>
<name>A0A2Z6S5T2_9GLOM</name>
<sequence length="84" mass="9878">MNSNRCFIANSLDFEIHDEDQEDYIMERVTKGLEIKWVPWIVDCDGGNIVEVDDGPRIILSLSKRFTRKRKKEEFKKEAFKKGA</sequence>
<comment type="caution">
    <text evidence="1">The sequence shown here is derived from an EMBL/GenBank/DDBJ whole genome shotgun (WGS) entry which is preliminary data.</text>
</comment>
<dbReference type="EMBL" id="BEXD01002813">
    <property type="protein sequence ID" value="GBB99458.1"/>
    <property type="molecule type" value="Genomic_DNA"/>
</dbReference>
<evidence type="ECO:0000313" key="2">
    <source>
        <dbReference type="Proteomes" id="UP000247702"/>
    </source>
</evidence>
<gene>
    <name evidence="1" type="ORF">RclHR1_03530005</name>
</gene>
<dbReference type="AlphaFoldDB" id="A0A2Z6S5T2"/>
<keyword evidence="2" id="KW-1185">Reference proteome</keyword>
<dbReference type="Proteomes" id="UP000247702">
    <property type="component" value="Unassembled WGS sequence"/>
</dbReference>